<reference evidence="2 3" key="1">
    <citation type="submission" date="2020-04" db="EMBL/GenBank/DDBJ databases">
        <title>Description of novel Gluconacetobacter.</title>
        <authorList>
            <person name="Sombolestani A."/>
        </authorList>
    </citation>
    <scope>NUCLEOTIDE SEQUENCE [LARGE SCALE GENOMIC DNA]</scope>
    <source>
        <strain evidence="2 3">LMG 21311</strain>
    </source>
</reference>
<keyword evidence="3" id="KW-1185">Reference proteome</keyword>
<evidence type="ECO:0000256" key="1">
    <source>
        <dbReference type="SAM" id="MobiDB-lite"/>
    </source>
</evidence>
<dbReference type="Proteomes" id="UP000555756">
    <property type="component" value="Unassembled WGS sequence"/>
</dbReference>
<evidence type="ECO:0000313" key="2">
    <source>
        <dbReference type="EMBL" id="MBB2189577.1"/>
    </source>
</evidence>
<dbReference type="RefSeq" id="WP_183118761.1">
    <property type="nucleotide sequence ID" value="NZ_JABEQF010000004.1"/>
</dbReference>
<name>A0A7W4JRP4_9PROT</name>
<sequence length="227" mass="25524">MNNTCQSSENQTSAADRPPAHRAHQTIARNGKGLVLRALGGDSMSNDPKHVIIPIFYNHRGAIIFRDRPVKIKPKPSAIQSILGLVNQKSIPKEETIYQDYFYCGFEFNPKKQKLINVLMGDIFDYLHSRGMTFNYPGVDQDSIAEDWVGSRRYHVVAVMADVRNSYLCAYGYLDAATKAFIEDDNQKRHRSKTRAPSLSVATVKDMIRKGELDEANIRVTSVVSSS</sequence>
<gene>
    <name evidence="2" type="ORF">HLH34_06315</name>
</gene>
<dbReference type="AlphaFoldDB" id="A0A7W4JRP4"/>
<comment type="caution">
    <text evidence="2">The sequence shown here is derived from an EMBL/GenBank/DDBJ whole genome shotgun (WGS) entry which is preliminary data.</text>
</comment>
<dbReference type="EMBL" id="JABEQF010000004">
    <property type="protein sequence ID" value="MBB2189577.1"/>
    <property type="molecule type" value="Genomic_DNA"/>
</dbReference>
<evidence type="ECO:0000313" key="3">
    <source>
        <dbReference type="Proteomes" id="UP000555756"/>
    </source>
</evidence>
<proteinExistence type="predicted"/>
<protein>
    <submittedName>
        <fullName evidence="2">Uncharacterized protein</fullName>
    </submittedName>
</protein>
<accession>A0A7W4JRP4</accession>
<feature type="region of interest" description="Disordered" evidence="1">
    <location>
        <begin position="1"/>
        <end position="24"/>
    </location>
</feature>
<feature type="compositionally biased region" description="Polar residues" evidence="1">
    <location>
        <begin position="1"/>
        <end position="14"/>
    </location>
</feature>
<organism evidence="2 3">
    <name type="scientific">Gluconacetobacter azotocaptans</name>
    <dbReference type="NCBI Taxonomy" id="142834"/>
    <lineage>
        <taxon>Bacteria</taxon>
        <taxon>Pseudomonadati</taxon>
        <taxon>Pseudomonadota</taxon>
        <taxon>Alphaproteobacteria</taxon>
        <taxon>Acetobacterales</taxon>
        <taxon>Acetobacteraceae</taxon>
        <taxon>Gluconacetobacter</taxon>
    </lineage>
</organism>